<evidence type="ECO:0000313" key="3">
    <source>
        <dbReference type="Proteomes" id="UP000789375"/>
    </source>
</evidence>
<dbReference type="InterPro" id="IPR008266">
    <property type="entry name" value="Tyr_kinase_AS"/>
</dbReference>
<evidence type="ECO:0000259" key="1">
    <source>
        <dbReference type="PROSITE" id="PS50011"/>
    </source>
</evidence>
<dbReference type="InterPro" id="IPR000719">
    <property type="entry name" value="Prot_kinase_dom"/>
</dbReference>
<dbReference type="GO" id="GO:0004672">
    <property type="term" value="F:protein kinase activity"/>
    <property type="evidence" value="ECO:0007669"/>
    <property type="project" value="InterPro"/>
</dbReference>
<accession>A0A9N9B401</accession>
<proteinExistence type="predicted"/>
<dbReference type="EMBL" id="CAJVPP010001430">
    <property type="protein sequence ID" value="CAG8554848.1"/>
    <property type="molecule type" value="Genomic_DNA"/>
</dbReference>
<dbReference type="InterPro" id="IPR011009">
    <property type="entry name" value="Kinase-like_dom_sf"/>
</dbReference>
<organism evidence="2 3">
    <name type="scientific">Funneliformis mosseae</name>
    <name type="common">Endomycorrhizal fungus</name>
    <name type="synonym">Glomus mosseae</name>
    <dbReference type="NCBI Taxonomy" id="27381"/>
    <lineage>
        <taxon>Eukaryota</taxon>
        <taxon>Fungi</taxon>
        <taxon>Fungi incertae sedis</taxon>
        <taxon>Mucoromycota</taxon>
        <taxon>Glomeromycotina</taxon>
        <taxon>Glomeromycetes</taxon>
        <taxon>Glomerales</taxon>
        <taxon>Glomeraceae</taxon>
        <taxon>Funneliformis</taxon>
    </lineage>
</organism>
<gene>
    <name evidence="2" type="ORF">FMOSSE_LOCUS6658</name>
</gene>
<dbReference type="Proteomes" id="UP000789375">
    <property type="component" value="Unassembled WGS sequence"/>
</dbReference>
<comment type="caution">
    <text evidence="2">The sequence shown here is derived from an EMBL/GenBank/DDBJ whole genome shotgun (WGS) entry which is preliminary data.</text>
</comment>
<dbReference type="SUPFAM" id="SSF56112">
    <property type="entry name" value="Protein kinase-like (PK-like)"/>
    <property type="match status" value="1"/>
</dbReference>
<feature type="domain" description="Protein kinase" evidence="1">
    <location>
        <begin position="1"/>
        <end position="165"/>
    </location>
</feature>
<sequence length="165" mass="18792">MEVNIFGVLMKKYKYARQKDSGLSTNDPFVPDYTCRLKINDNLMKKSCQQNSGGGQISRSLSNSRYNLRNVSRTSGNQGSQDPTEPVIDCSEFKFERSLGNGQTGGTYRYEFHGQNILHNDIRKENILVNEKGDIYFIDFGKSIVTDKKKLFLQEKSELSRLLGC</sequence>
<reference evidence="2" key="1">
    <citation type="submission" date="2021-06" db="EMBL/GenBank/DDBJ databases">
        <authorList>
            <person name="Kallberg Y."/>
            <person name="Tangrot J."/>
            <person name="Rosling A."/>
        </authorList>
    </citation>
    <scope>NUCLEOTIDE SEQUENCE</scope>
    <source>
        <strain evidence="2">87-6 pot B 2015</strain>
    </source>
</reference>
<dbReference type="AlphaFoldDB" id="A0A9N9B401"/>
<evidence type="ECO:0000313" key="2">
    <source>
        <dbReference type="EMBL" id="CAG8554848.1"/>
    </source>
</evidence>
<dbReference type="PROSITE" id="PS50011">
    <property type="entry name" value="PROTEIN_KINASE_DOM"/>
    <property type="match status" value="1"/>
</dbReference>
<protein>
    <submittedName>
        <fullName evidence="2">12568_t:CDS:1</fullName>
    </submittedName>
</protein>
<dbReference type="PROSITE" id="PS00109">
    <property type="entry name" value="PROTEIN_KINASE_TYR"/>
    <property type="match status" value="1"/>
</dbReference>
<keyword evidence="3" id="KW-1185">Reference proteome</keyword>
<name>A0A9N9B401_FUNMO</name>
<dbReference type="GO" id="GO:0005524">
    <property type="term" value="F:ATP binding"/>
    <property type="evidence" value="ECO:0007669"/>
    <property type="project" value="InterPro"/>
</dbReference>
<dbReference type="Gene3D" id="1.10.510.10">
    <property type="entry name" value="Transferase(Phosphotransferase) domain 1"/>
    <property type="match status" value="1"/>
</dbReference>